<dbReference type="InterPro" id="IPR036979">
    <property type="entry name" value="CM_dom_sf"/>
</dbReference>
<keyword evidence="1" id="KW-0413">Isomerase</keyword>
<dbReference type="SMART" id="SM00830">
    <property type="entry name" value="CM_2"/>
    <property type="match status" value="1"/>
</dbReference>
<dbReference type="InterPro" id="IPR051331">
    <property type="entry name" value="Chorismate_mutase-related"/>
</dbReference>
<dbReference type="Gene3D" id="1.20.59.10">
    <property type="entry name" value="Chorismate mutase"/>
    <property type="match status" value="1"/>
</dbReference>
<proteinExistence type="predicted"/>
<name>A0AA96VII7_9EURY</name>
<dbReference type="Pfam" id="PF01817">
    <property type="entry name" value="CM_2"/>
    <property type="match status" value="1"/>
</dbReference>
<protein>
    <recommendedName>
        <fullName evidence="2">Chorismate mutase domain-containing protein</fullName>
    </recommendedName>
</protein>
<organism evidence="3 4">
    <name type="scientific">Methanolapillus ohkumae</name>
    <dbReference type="NCBI Taxonomy" id="3028298"/>
    <lineage>
        <taxon>Archaea</taxon>
        <taxon>Methanobacteriati</taxon>
        <taxon>Methanobacteriota</taxon>
        <taxon>Stenosarchaea group</taxon>
        <taxon>Methanomicrobia</taxon>
        <taxon>Methanosarcinales</taxon>
        <taxon>Methanosarcinaceae</taxon>
        <taxon>Methanolapillus</taxon>
    </lineage>
</organism>
<dbReference type="GeneID" id="89228314"/>
<sequence>MATGKLESAREKMRLIDREIMDLIELRTNLAGEILSSKKEMNKPIRDEEQMQKVLDRASSLAVEKNLDVESVRKIFEILIQMSIDKQNEYSGNTILV</sequence>
<evidence type="ECO:0000256" key="1">
    <source>
        <dbReference type="ARBA" id="ARBA00023235"/>
    </source>
</evidence>
<dbReference type="AlphaFoldDB" id="A0AA96VII7"/>
<reference evidence="3 4" key="1">
    <citation type="submission" date="2023-07" db="EMBL/GenBank/DDBJ databases">
        <title>Closed genome sequence of Methanosarcinaceae archaeon Am2.</title>
        <authorList>
            <person name="Poehlein A."/>
            <person name="Protasov E."/>
            <person name="Platt K."/>
            <person name="Reeh H."/>
            <person name="Daniel R."/>
            <person name="Brune A."/>
        </authorList>
    </citation>
    <scope>NUCLEOTIDE SEQUENCE [LARGE SCALE GENOMIC DNA]</scope>
    <source>
        <strain evidence="3 4">Am2</strain>
    </source>
</reference>
<dbReference type="PANTHER" id="PTHR38041:SF1">
    <property type="entry name" value="CHORISMATE MUTASE"/>
    <property type="match status" value="1"/>
</dbReference>
<evidence type="ECO:0000313" key="3">
    <source>
        <dbReference type="EMBL" id="WNY27107.1"/>
    </source>
</evidence>
<evidence type="ECO:0000313" key="4">
    <source>
        <dbReference type="Proteomes" id="UP001304970"/>
    </source>
</evidence>
<feature type="domain" description="Chorismate mutase" evidence="2">
    <location>
        <begin position="1"/>
        <end position="91"/>
    </location>
</feature>
<dbReference type="PROSITE" id="PS51168">
    <property type="entry name" value="CHORISMATE_MUT_2"/>
    <property type="match status" value="1"/>
</dbReference>
<dbReference type="InterPro" id="IPR002701">
    <property type="entry name" value="CM_II_prokaryot"/>
</dbReference>
<dbReference type="GO" id="GO:0004106">
    <property type="term" value="F:chorismate mutase activity"/>
    <property type="evidence" value="ECO:0007669"/>
    <property type="project" value="InterPro"/>
</dbReference>
<dbReference type="Proteomes" id="UP001304970">
    <property type="component" value="Chromosome"/>
</dbReference>
<accession>A0AA96VII7</accession>
<dbReference type="GO" id="GO:0046417">
    <property type="term" value="P:chorismate metabolic process"/>
    <property type="evidence" value="ECO:0007669"/>
    <property type="project" value="InterPro"/>
</dbReference>
<dbReference type="InterPro" id="IPR036263">
    <property type="entry name" value="Chorismate_II_sf"/>
</dbReference>
<dbReference type="SUPFAM" id="SSF48600">
    <property type="entry name" value="Chorismate mutase II"/>
    <property type="match status" value="1"/>
</dbReference>
<dbReference type="EMBL" id="CP131061">
    <property type="protein sequence ID" value="WNY27107.1"/>
    <property type="molecule type" value="Genomic_DNA"/>
</dbReference>
<gene>
    <name evidence="3" type="ORF">MsAm2_08950</name>
</gene>
<dbReference type="PANTHER" id="PTHR38041">
    <property type="entry name" value="CHORISMATE MUTASE"/>
    <property type="match status" value="1"/>
</dbReference>
<keyword evidence="4" id="KW-1185">Reference proteome</keyword>
<evidence type="ECO:0000259" key="2">
    <source>
        <dbReference type="PROSITE" id="PS51168"/>
    </source>
</evidence>
<dbReference type="GO" id="GO:0009697">
    <property type="term" value="P:salicylic acid biosynthetic process"/>
    <property type="evidence" value="ECO:0007669"/>
    <property type="project" value="TreeGrafter"/>
</dbReference>
<dbReference type="RefSeq" id="WP_338097087.1">
    <property type="nucleotide sequence ID" value="NZ_CP131061.1"/>
</dbReference>